<dbReference type="AlphaFoldDB" id="A0A5C6RLY9"/>
<keyword evidence="3" id="KW-1185">Reference proteome</keyword>
<gene>
    <name evidence="2" type="ORF">FRY97_14425</name>
</gene>
<name>A0A5C6RLY9_9BACT</name>
<proteinExistence type="predicted"/>
<feature type="domain" description="NADP-dependent oxidoreductase" evidence="1">
    <location>
        <begin position="7"/>
        <end position="287"/>
    </location>
</feature>
<evidence type="ECO:0000313" key="3">
    <source>
        <dbReference type="Proteomes" id="UP000321580"/>
    </source>
</evidence>
<dbReference type="EMBL" id="VOOR01000031">
    <property type="protein sequence ID" value="TXB62352.1"/>
    <property type="molecule type" value="Genomic_DNA"/>
</dbReference>
<dbReference type="PANTHER" id="PTHR43364">
    <property type="entry name" value="NADH-SPECIFIC METHYLGLYOXAL REDUCTASE-RELATED"/>
    <property type="match status" value="1"/>
</dbReference>
<comment type="caution">
    <text evidence="2">The sequence shown here is derived from an EMBL/GenBank/DDBJ whole genome shotgun (WGS) entry which is preliminary data.</text>
</comment>
<dbReference type="Proteomes" id="UP000321580">
    <property type="component" value="Unassembled WGS sequence"/>
</dbReference>
<accession>A0A5C6RLY9</accession>
<dbReference type="OrthoDB" id="1491134at2"/>
<evidence type="ECO:0000313" key="2">
    <source>
        <dbReference type="EMBL" id="TXB62352.1"/>
    </source>
</evidence>
<dbReference type="InterPro" id="IPR050523">
    <property type="entry name" value="AKR_Detox_Biosynth"/>
</dbReference>
<dbReference type="InterPro" id="IPR036812">
    <property type="entry name" value="NAD(P)_OxRdtase_dom_sf"/>
</dbReference>
<dbReference type="GO" id="GO:0005829">
    <property type="term" value="C:cytosol"/>
    <property type="evidence" value="ECO:0007669"/>
    <property type="project" value="TreeGrafter"/>
</dbReference>
<protein>
    <submittedName>
        <fullName evidence="2">Aldo/keto reductase</fullName>
    </submittedName>
</protein>
<dbReference type="InterPro" id="IPR023210">
    <property type="entry name" value="NADP_OxRdtase_dom"/>
</dbReference>
<dbReference type="SUPFAM" id="SSF51430">
    <property type="entry name" value="NAD(P)-linked oxidoreductase"/>
    <property type="match status" value="1"/>
</dbReference>
<evidence type="ECO:0000259" key="1">
    <source>
        <dbReference type="Pfam" id="PF00248"/>
    </source>
</evidence>
<sequence length="309" mass="34335">MTLNTPELILGTAMWGWTTSRENAFALLDRFYQRGGRAVDAATNYPINKKPEDFRKAEQILLEWAKAHGVEDLRIMMKVGSLNNMRTPDHNLSMSFLLILFDEYRNAFGDNLHTMMVHWDNRDSRAAIAHTINALKLMNDMGAEVGLSGIQHPEHYAALGEEKGLAFRIQIKHNLLHSDYNRYTPFHGRPRFIAYGVNAGGLKLNVADYGPGSSLTARGGSPKTAEPIVQRLRQAIAEANTVKGRPAVQTMNHCGMAYAWHSPDMGGILIGPSSTGQLDASLDFARALQTHDYSGLYQQLRQIAQSSTP</sequence>
<dbReference type="Pfam" id="PF00248">
    <property type="entry name" value="Aldo_ket_red"/>
    <property type="match status" value="1"/>
</dbReference>
<dbReference type="Gene3D" id="3.20.20.100">
    <property type="entry name" value="NADP-dependent oxidoreductase domain"/>
    <property type="match status" value="1"/>
</dbReference>
<dbReference type="PANTHER" id="PTHR43364:SF6">
    <property type="entry name" value="OXIDOREDUCTASE-RELATED"/>
    <property type="match status" value="1"/>
</dbReference>
<reference evidence="2 3" key="1">
    <citation type="submission" date="2019-08" db="EMBL/GenBank/DDBJ databases">
        <title>Genome of Phaeodactylibacter luteus.</title>
        <authorList>
            <person name="Bowman J.P."/>
        </authorList>
    </citation>
    <scope>NUCLEOTIDE SEQUENCE [LARGE SCALE GENOMIC DNA]</scope>
    <source>
        <strain evidence="2 3">KCTC 42180</strain>
    </source>
</reference>
<organism evidence="2 3">
    <name type="scientific">Phaeodactylibacter luteus</name>
    <dbReference type="NCBI Taxonomy" id="1564516"/>
    <lineage>
        <taxon>Bacteria</taxon>
        <taxon>Pseudomonadati</taxon>
        <taxon>Bacteroidota</taxon>
        <taxon>Saprospiria</taxon>
        <taxon>Saprospirales</taxon>
        <taxon>Haliscomenobacteraceae</taxon>
        <taxon>Phaeodactylibacter</taxon>
    </lineage>
</organism>
<dbReference type="RefSeq" id="WP_147168259.1">
    <property type="nucleotide sequence ID" value="NZ_VOOR01000031.1"/>
</dbReference>